<comment type="domain">
    <text evidence="5">The RxLR-dEER motif acts to carry the protein into the host cell cytoplasm through binding to cell surface phosphatidylinositol-3-phosphate.</text>
</comment>
<evidence type="ECO:0000256" key="1">
    <source>
        <dbReference type="ARBA" id="ARBA00004613"/>
    </source>
</evidence>
<keyword evidence="3 5" id="KW-0964">Secreted</keyword>
<organism evidence="6 7">
    <name type="scientific">Phytophthora lilii</name>
    <dbReference type="NCBI Taxonomy" id="2077276"/>
    <lineage>
        <taxon>Eukaryota</taxon>
        <taxon>Sar</taxon>
        <taxon>Stramenopiles</taxon>
        <taxon>Oomycota</taxon>
        <taxon>Peronosporomycetes</taxon>
        <taxon>Peronosporales</taxon>
        <taxon>Peronosporaceae</taxon>
        <taxon>Phytophthora</taxon>
    </lineage>
</organism>
<keyword evidence="7" id="KW-1185">Reference proteome</keyword>
<evidence type="ECO:0000313" key="6">
    <source>
        <dbReference type="EMBL" id="GMF25788.1"/>
    </source>
</evidence>
<evidence type="ECO:0000256" key="2">
    <source>
        <dbReference type="ARBA" id="ARBA00010400"/>
    </source>
</evidence>
<dbReference type="InterPro" id="IPR031825">
    <property type="entry name" value="RXLR"/>
</dbReference>
<comment type="similarity">
    <text evidence="2 5">Belongs to the RxLR effector family.</text>
</comment>
<dbReference type="Proteomes" id="UP001165083">
    <property type="component" value="Unassembled WGS sequence"/>
</dbReference>
<dbReference type="Pfam" id="PF16810">
    <property type="entry name" value="RXLR"/>
    <property type="match status" value="1"/>
</dbReference>
<accession>A0A9W6U4M6</accession>
<comment type="function">
    <text evidence="5">Effector that suppresses plant defense responses during pathogen infection.</text>
</comment>
<evidence type="ECO:0000256" key="3">
    <source>
        <dbReference type="ARBA" id="ARBA00022525"/>
    </source>
</evidence>
<comment type="subcellular location">
    <subcellularLocation>
        <location evidence="1 5">Secreted</location>
    </subcellularLocation>
</comment>
<feature type="signal peptide" evidence="5">
    <location>
        <begin position="1"/>
        <end position="24"/>
    </location>
</feature>
<protein>
    <recommendedName>
        <fullName evidence="5">RxLR effector protein</fullName>
    </recommendedName>
</protein>
<proteinExistence type="inferred from homology"/>
<dbReference type="EMBL" id="BSXW01000572">
    <property type="protein sequence ID" value="GMF25788.1"/>
    <property type="molecule type" value="Genomic_DNA"/>
</dbReference>
<feature type="chain" id="PRO_5041018211" description="RxLR effector protein" evidence="5">
    <location>
        <begin position="25"/>
        <end position="160"/>
    </location>
</feature>
<dbReference type="AlphaFoldDB" id="A0A9W6U4M6"/>
<comment type="caution">
    <text evidence="6">The sequence shown here is derived from an EMBL/GenBank/DDBJ whole genome shotgun (WGS) entry which is preliminary data.</text>
</comment>
<sequence length="160" mass="17874">MRLACSLFVITVTLLASGPAISKGAVSIDNAMISTAAYGAGDDYEKRSLRSVGADDQNAATKIDEEERGFNFNWLDDIIDPKNAEQLHQRADKEENIEFAKNLAKSKTFREKLYPSWQGGMQSTDDVPTILQGLGIHSEALEKQVKAEFLQYLKTHRRPR</sequence>
<dbReference type="GO" id="GO:0005576">
    <property type="term" value="C:extracellular region"/>
    <property type="evidence" value="ECO:0007669"/>
    <property type="project" value="UniProtKB-SubCell"/>
</dbReference>
<name>A0A9W6U4M6_9STRA</name>
<reference evidence="6" key="1">
    <citation type="submission" date="2023-04" db="EMBL/GenBank/DDBJ databases">
        <title>Phytophthora lilii NBRC 32176.</title>
        <authorList>
            <person name="Ichikawa N."/>
            <person name="Sato H."/>
            <person name="Tonouchi N."/>
        </authorList>
    </citation>
    <scope>NUCLEOTIDE SEQUENCE</scope>
    <source>
        <strain evidence="6">NBRC 32176</strain>
    </source>
</reference>
<evidence type="ECO:0000313" key="7">
    <source>
        <dbReference type="Proteomes" id="UP001165083"/>
    </source>
</evidence>
<keyword evidence="4 5" id="KW-0732">Signal</keyword>
<evidence type="ECO:0000256" key="4">
    <source>
        <dbReference type="ARBA" id="ARBA00022729"/>
    </source>
</evidence>
<evidence type="ECO:0000256" key="5">
    <source>
        <dbReference type="RuleBase" id="RU367124"/>
    </source>
</evidence>
<gene>
    <name evidence="6" type="ORF">Plil01_001067300</name>
</gene>